<dbReference type="SUPFAM" id="SSF51735">
    <property type="entry name" value="NAD(P)-binding Rossmann-fold domains"/>
    <property type="match status" value="1"/>
</dbReference>
<dbReference type="CDD" id="cd05233">
    <property type="entry name" value="SDR_c"/>
    <property type="match status" value="1"/>
</dbReference>
<evidence type="ECO:0000256" key="1">
    <source>
        <dbReference type="ARBA" id="ARBA00006484"/>
    </source>
</evidence>
<evidence type="ECO:0000313" key="4">
    <source>
        <dbReference type="Proteomes" id="UP000028492"/>
    </source>
</evidence>
<dbReference type="AlphaFoldDB" id="A0A075V203"/>
<dbReference type="EMBL" id="CP008953">
    <property type="protein sequence ID" value="AIG76695.1"/>
    <property type="molecule type" value="Genomic_DNA"/>
</dbReference>
<dbReference type="PANTHER" id="PTHR43669:SF3">
    <property type="entry name" value="ALCOHOL DEHYDROGENASE, PUTATIVE (AFU_ORTHOLOGUE AFUA_3G03445)-RELATED"/>
    <property type="match status" value="1"/>
</dbReference>
<organism evidence="3 4">
    <name type="scientific">Amycolatopsis japonica</name>
    <dbReference type="NCBI Taxonomy" id="208439"/>
    <lineage>
        <taxon>Bacteria</taxon>
        <taxon>Bacillati</taxon>
        <taxon>Actinomycetota</taxon>
        <taxon>Actinomycetes</taxon>
        <taxon>Pseudonocardiales</taxon>
        <taxon>Pseudonocardiaceae</taxon>
        <taxon>Amycolatopsis</taxon>
        <taxon>Amycolatopsis japonica group</taxon>
    </lineage>
</organism>
<dbReference type="PRINTS" id="PR00081">
    <property type="entry name" value="GDHRDH"/>
</dbReference>
<keyword evidence="4" id="KW-1185">Reference proteome</keyword>
<dbReference type="KEGG" id="aja:AJAP_19160"/>
<dbReference type="Proteomes" id="UP000028492">
    <property type="component" value="Chromosome"/>
</dbReference>
<dbReference type="HOGENOM" id="CLU_010194_1_2_11"/>
<dbReference type="InterPro" id="IPR002347">
    <property type="entry name" value="SDR_fam"/>
</dbReference>
<dbReference type="PANTHER" id="PTHR43669">
    <property type="entry name" value="5-KETO-D-GLUCONATE 5-REDUCTASE"/>
    <property type="match status" value="1"/>
</dbReference>
<gene>
    <name evidence="3" type="ORF">AJAP_19160</name>
</gene>
<dbReference type="Gene3D" id="3.40.50.720">
    <property type="entry name" value="NAD(P)-binding Rossmann-like Domain"/>
    <property type="match status" value="1"/>
</dbReference>
<evidence type="ECO:0000256" key="2">
    <source>
        <dbReference type="ARBA" id="ARBA00023002"/>
    </source>
</evidence>
<accession>A0A075V203</accession>
<proteinExistence type="inferred from homology"/>
<comment type="similarity">
    <text evidence="1">Belongs to the short-chain dehydrogenases/reductases (SDR) family.</text>
</comment>
<name>A0A075V203_9PSEU</name>
<protein>
    <recommendedName>
        <fullName evidence="5">2-hydroxycyclohexanecarboxyl-CoA dehydrogenase</fullName>
    </recommendedName>
</protein>
<dbReference type="RefSeq" id="WP_038513518.1">
    <property type="nucleotide sequence ID" value="NZ_CP008953.1"/>
</dbReference>
<dbReference type="InterPro" id="IPR036291">
    <property type="entry name" value="NAD(P)-bd_dom_sf"/>
</dbReference>
<dbReference type="eggNOG" id="COG1028">
    <property type="taxonomic scope" value="Bacteria"/>
</dbReference>
<evidence type="ECO:0000313" key="3">
    <source>
        <dbReference type="EMBL" id="AIG76695.1"/>
    </source>
</evidence>
<dbReference type="Pfam" id="PF13561">
    <property type="entry name" value="adh_short_C2"/>
    <property type="match status" value="1"/>
</dbReference>
<keyword evidence="2" id="KW-0560">Oxidoreductase</keyword>
<evidence type="ECO:0008006" key="5">
    <source>
        <dbReference type="Google" id="ProtNLM"/>
    </source>
</evidence>
<dbReference type="GO" id="GO:0016491">
    <property type="term" value="F:oxidoreductase activity"/>
    <property type="evidence" value="ECO:0007669"/>
    <property type="project" value="UniProtKB-KW"/>
</dbReference>
<dbReference type="STRING" id="208439.AJAP_19160"/>
<reference evidence="3 4" key="1">
    <citation type="journal article" date="2014" name="J. Biotechnol.">
        <title>Complete genome sequence of the actinobacterium Amycolatopsis japonica MG417-CF17(T) (=DSM 44213T) producing (S,S)-N,N'-ethylenediaminedisuccinic acid.</title>
        <authorList>
            <person name="Stegmann E."/>
            <person name="Albersmeier A."/>
            <person name="Spohn M."/>
            <person name="Gert H."/>
            <person name="Weber T."/>
            <person name="Wohlleben W."/>
            <person name="Kalinowski J."/>
            <person name="Ruckert C."/>
        </authorList>
    </citation>
    <scope>NUCLEOTIDE SEQUENCE [LARGE SCALE GENOMIC DNA]</scope>
    <source>
        <strain evidence="4">MG417-CF17 (DSM 44213)</strain>
    </source>
</reference>
<sequence>MSLQNKNAIIYGAGGAIGNGVAKEFAARGARVFLTGRHLPALTKLAGEIEQSGGLAEVAVVDALDETAVDEHAAAVATEAGSLDISLNLVPRGDIQGIPLVEMSVEDYIRPITTGITTNFITARAAARHMTAQGSGAILALDSGSAHGSPMMGATGSVDAALDTFIRNLAVEIGPHGVRALGIWVAGIPETLTPEKLSAVNDQLPASPEMVQNVLGGLAEARLTKRSPRLAEVASTLAFLASDDAMGITGTFVNVTSMYPS</sequence>